<keyword evidence="3" id="KW-1185">Reference proteome</keyword>
<evidence type="ECO:0000313" key="3">
    <source>
        <dbReference type="Proteomes" id="UP000095059"/>
    </source>
</evidence>
<accession>A0ABX3AZ28</accession>
<keyword evidence="1" id="KW-0472">Membrane</keyword>
<sequence>MEYYDEIVELLGGITVVLAALFAFISKIWLSRIIEHNKNKLMLKLKKVEHELGIANKRLDAQLQHSVFVSQVQFDKEYRIYGEVWECLVELKIATGNLRPWMDKTDPQQSEKERILERYNAFITPFNNFSMALEKNKPFFSKKVYQALSDVRNECDNESIDYKYGKSTDKNYYECAVQNSRKIAELIDLSCDVIRTRLNEVRVQ</sequence>
<keyword evidence="1" id="KW-0812">Transmembrane</keyword>
<comment type="caution">
    <text evidence="2">The sequence shown here is derived from an EMBL/GenBank/DDBJ whole genome shotgun (WGS) entry which is preliminary data.</text>
</comment>
<dbReference type="Proteomes" id="UP000095059">
    <property type="component" value="Unassembled WGS sequence"/>
</dbReference>
<keyword evidence="1" id="KW-1133">Transmembrane helix</keyword>
<feature type="transmembrane region" description="Helical" evidence="1">
    <location>
        <begin position="12"/>
        <end position="30"/>
    </location>
</feature>
<dbReference type="EMBL" id="AJYJ02000050">
    <property type="protein sequence ID" value="OEF18985.1"/>
    <property type="molecule type" value="Genomic_DNA"/>
</dbReference>
<proteinExistence type="predicted"/>
<protein>
    <submittedName>
        <fullName evidence="2">Uncharacterized protein</fullName>
    </submittedName>
</protein>
<evidence type="ECO:0000256" key="1">
    <source>
        <dbReference type="SAM" id="Phobius"/>
    </source>
</evidence>
<name>A0ABX3AZ28_ALILO</name>
<organism evidence="2 3">
    <name type="scientific">Aliivibrio logei 5S-186</name>
    <dbReference type="NCBI Taxonomy" id="626086"/>
    <lineage>
        <taxon>Bacteria</taxon>
        <taxon>Pseudomonadati</taxon>
        <taxon>Pseudomonadota</taxon>
        <taxon>Gammaproteobacteria</taxon>
        <taxon>Vibrionales</taxon>
        <taxon>Vibrionaceae</taxon>
        <taxon>Aliivibrio</taxon>
    </lineage>
</organism>
<reference evidence="2 3" key="1">
    <citation type="journal article" date="2012" name="Science">
        <title>Ecological populations of bacteria act as socially cohesive units of antibiotic production and resistance.</title>
        <authorList>
            <person name="Cordero O.X."/>
            <person name="Wildschutte H."/>
            <person name="Kirkup B."/>
            <person name="Proehl S."/>
            <person name="Ngo L."/>
            <person name="Hussain F."/>
            <person name="Le Roux F."/>
            <person name="Mincer T."/>
            <person name="Polz M.F."/>
        </authorList>
    </citation>
    <scope>NUCLEOTIDE SEQUENCE [LARGE SCALE GENOMIC DNA]</scope>
    <source>
        <strain evidence="2 3">5S-186</strain>
    </source>
</reference>
<evidence type="ECO:0000313" key="2">
    <source>
        <dbReference type="EMBL" id="OEF18985.1"/>
    </source>
</evidence>
<gene>
    <name evidence="2" type="ORF">A1Q5_18670</name>
</gene>
<dbReference type="RefSeq" id="WP_017020658.1">
    <property type="nucleotide sequence ID" value="NZ_AJYJ02000050.1"/>
</dbReference>